<keyword evidence="7" id="KW-1185">Reference proteome</keyword>
<evidence type="ECO:0000256" key="4">
    <source>
        <dbReference type="ARBA" id="ARBA00022840"/>
    </source>
</evidence>
<proteinExistence type="predicted"/>
<keyword evidence="1" id="KW-0808">Transferase</keyword>
<dbReference type="Gene3D" id="3.40.50.10330">
    <property type="entry name" value="Probable inorganic polyphosphate/atp-NAD kinase, domain 1"/>
    <property type="match status" value="1"/>
</dbReference>
<reference evidence="6 7" key="1">
    <citation type="submission" date="2018-03" db="EMBL/GenBank/DDBJ databases">
        <title>Genomic Encyclopedia of Archaeal and Bacterial Type Strains, Phase II (KMG-II): from individual species to whole genera.</title>
        <authorList>
            <person name="Goeker M."/>
        </authorList>
    </citation>
    <scope>NUCLEOTIDE SEQUENCE [LARGE SCALE GENOMIC DNA]</scope>
    <source>
        <strain evidence="6 7">DSM 29057</strain>
    </source>
</reference>
<dbReference type="Pfam" id="PF00781">
    <property type="entry name" value="DAGK_cat"/>
    <property type="match status" value="1"/>
</dbReference>
<name>A0A2P8GIC5_9BACT</name>
<dbReference type="InterPro" id="IPR016064">
    <property type="entry name" value="NAD/diacylglycerol_kinase_sf"/>
</dbReference>
<dbReference type="InterPro" id="IPR045540">
    <property type="entry name" value="YegS/DAGK_C"/>
</dbReference>
<evidence type="ECO:0000256" key="3">
    <source>
        <dbReference type="ARBA" id="ARBA00022777"/>
    </source>
</evidence>
<keyword evidence="2" id="KW-0547">Nucleotide-binding</keyword>
<dbReference type="InterPro" id="IPR001206">
    <property type="entry name" value="Diacylglycerol_kinase_cat_dom"/>
</dbReference>
<dbReference type="PROSITE" id="PS50146">
    <property type="entry name" value="DAGK"/>
    <property type="match status" value="1"/>
</dbReference>
<gene>
    <name evidence="6" type="ORF">CLV60_10184</name>
</gene>
<keyword evidence="3 6" id="KW-0418">Kinase</keyword>
<comment type="caution">
    <text evidence="6">The sequence shown here is derived from an EMBL/GenBank/DDBJ whole genome shotgun (WGS) entry which is preliminary data.</text>
</comment>
<organism evidence="6 7">
    <name type="scientific">Dyadobacter jiangsuensis</name>
    <dbReference type="NCBI Taxonomy" id="1591085"/>
    <lineage>
        <taxon>Bacteria</taxon>
        <taxon>Pseudomonadati</taxon>
        <taxon>Bacteroidota</taxon>
        <taxon>Cytophagia</taxon>
        <taxon>Cytophagales</taxon>
        <taxon>Spirosomataceae</taxon>
        <taxon>Dyadobacter</taxon>
    </lineage>
</organism>
<feature type="domain" description="DAGKc" evidence="5">
    <location>
        <begin position="1"/>
        <end position="101"/>
    </location>
</feature>
<dbReference type="GO" id="GO:0005524">
    <property type="term" value="F:ATP binding"/>
    <property type="evidence" value="ECO:0007669"/>
    <property type="project" value="UniProtKB-KW"/>
</dbReference>
<dbReference type="SUPFAM" id="SSF111331">
    <property type="entry name" value="NAD kinase/diacylglycerol kinase-like"/>
    <property type="match status" value="1"/>
</dbReference>
<protein>
    <submittedName>
        <fullName evidence="6">Diacylglycerol kinase family enzyme</fullName>
    </submittedName>
</protein>
<evidence type="ECO:0000259" key="5">
    <source>
        <dbReference type="PROSITE" id="PS50146"/>
    </source>
</evidence>
<evidence type="ECO:0000313" key="6">
    <source>
        <dbReference type="EMBL" id="PSL33715.1"/>
    </source>
</evidence>
<dbReference type="Pfam" id="PF19279">
    <property type="entry name" value="YegS_C"/>
    <property type="match status" value="1"/>
</dbReference>
<dbReference type="PANTHER" id="PTHR12358:SF54">
    <property type="entry name" value="SPHINGOSINE KINASE RELATED PROTEIN"/>
    <property type="match status" value="1"/>
</dbReference>
<dbReference type="AlphaFoldDB" id="A0A2P8GIC5"/>
<dbReference type="OrthoDB" id="659223at2"/>
<accession>A0A2P8GIC5</accession>
<sequence length="310" mass="34664">MKTPIFIVINPHCHQGEGWKRWKHIRSQVLDRLPSAKEIVTENTEELSQQLDGIFSTNEASCIVSAGGDGSVHLVANAILQHEQPSRHVLGAIGLGSSNDFLKPFQSFIQKLPVRINTSSHVLRDVGEVRYIDKNGVKQKKYFIINASIGVTAEGNWNFNNPGKTLKWLKKINTGAAITYTALSTIFSYRNKPVTIRFNGEETTMAVSNINILKIPFVSGSLHYRQNILPDDGLLGLNICRDMKRMELIQTLMQLEKGKFAVNEKRISTFTQKIQMLSPIPVIFECDGETTESTDIEVSVKQQAINVLDA</sequence>
<dbReference type="RefSeq" id="WP_106593415.1">
    <property type="nucleotide sequence ID" value="NZ_PYAS01000001.1"/>
</dbReference>
<dbReference type="GO" id="GO:0016301">
    <property type="term" value="F:kinase activity"/>
    <property type="evidence" value="ECO:0007669"/>
    <property type="project" value="UniProtKB-KW"/>
</dbReference>
<dbReference type="PANTHER" id="PTHR12358">
    <property type="entry name" value="SPHINGOSINE KINASE"/>
    <property type="match status" value="1"/>
</dbReference>
<dbReference type="Gene3D" id="2.60.200.40">
    <property type="match status" value="1"/>
</dbReference>
<evidence type="ECO:0000256" key="1">
    <source>
        <dbReference type="ARBA" id="ARBA00022679"/>
    </source>
</evidence>
<evidence type="ECO:0000313" key="7">
    <source>
        <dbReference type="Proteomes" id="UP000241964"/>
    </source>
</evidence>
<dbReference type="InterPro" id="IPR017438">
    <property type="entry name" value="ATP-NAD_kinase_N"/>
</dbReference>
<evidence type="ECO:0000256" key="2">
    <source>
        <dbReference type="ARBA" id="ARBA00022741"/>
    </source>
</evidence>
<dbReference type="Proteomes" id="UP000241964">
    <property type="component" value="Unassembled WGS sequence"/>
</dbReference>
<dbReference type="EMBL" id="PYAS01000001">
    <property type="protein sequence ID" value="PSL33715.1"/>
    <property type="molecule type" value="Genomic_DNA"/>
</dbReference>
<dbReference type="InterPro" id="IPR050187">
    <property type="entry name" value="Lipid_Phosphate_FormReg"/>
</dbReference>
<keyword evidence="4" id="KW-0067">ATP-binding</keyword>